<evidence type="ECO:0000256" key="1">
    <source>
        <dbReference type="SAM" id="Phobius"/>
    </source>
</evidence>
<dbReference type="RefSeq" id="WP_284479067.1">
    <property type="nucleotide sequence ID" value="NZ_JASNJD010000001.1"/>
</dbReference>
<name>A0ABT7EV72_9RHOB</name>
<gene>
    <name evidence="2" type="ORF">QO033_01080</name>
</gene>
<organism evidence="2 3">
    <name type="scientific">Pseudodonghicola flavimaris</name>
    <dbReference type="NCBI Taxonomy" id="3050036"/>
    <lineage>
        <taxon>Bacteria</taxon>
        <taxon>Pseudomonadati</taxon>
        <taxon>Pseudomonadota</taxon>
        <taxon>Alphaproteobacteria</taxon>
        <taxon>Rhodobacterales</taxon>
        <taxon>Paracoccaceae</taxon>
        <taxon>Pseudodonghicola</taxon>
    </lineage>
</organism>
<evidence type="ECO:0000313" key="2">
    <source>
        <dbReference type="EMBL" id="MDK3016247.1"/>
    </source>
</evidence>
<sequence length="61" mass="6654">MLSFVIGLFIGLLIMAPVIALVLIARAVQKTTPRNRSFATSEQFAHAFASHPARLGRDPSF</sequence>
<protein>
    <submittedName>
        <fullName evidence="2">Uncharacterized protein</fullName>
    </submittedName>
</protein>
<comment type="caution">
    <text evidence="2">The sequence shown here is derived from an EMBL/GenBank/DDBJ whole genome shotgun (WGS) entry which is preliminary data.</text>
</comment>
<accession>A0ABT7EV72</accession>
<reference evidence="2 3" key="1">
    <citation type="submission" date="2023-05" db="EMBL/GenBank/DDBJ databases">
        <title>Pseudodonghicola sp. nov.</title>
        <authorList>
            <person name="Huang J."/>
        </authorList>
    </citation>
    <scope>NUCLEOTIDE SEQUENCE [LARGE SCALE GENOMIC DNA]</scope>
    <source>
        <strain evidence="2 3">IC7</strain>
    </source>
</reference>
<evidence type="ECO:0000313" key="3">
    <source>
        <dbReference type="Proteomes" id="UP001243757"/>
    </source>
</evidence>
<feature type="transmembrane region" description="Helical" evidence="1">
    <location>
        <begin position="6"/>
        <end position="28"/>
    </location>
</feature>
<dbReference type="EMBL" id="JASNJD010000001">
    <property type="protein sequence ID" value="MDK3016247.1"/>
    <property type="molecule type" value="Genomic_DNA"/>
</dbReference>
<dbReference type="Proteomes" id="UP001243757">
    <property type="component" value="Unassembled WGS sequence"/>
</dbReference>
<keyword evidence="1" id="KW-0472">Membrane</keyword>
<keyword evidence="1" id="KW-1133">Transmembrane helix</keyword>
<keyword evidence="3" id="KW-1185">Reference proteome</keyword>
<keyword evidence="1" id="KW-0812">Transmembrane</keyword>
<proteinExistence type="predicted"/>